<sequence length="722" mass="81665">MVKHKGQKGGKGRDKASQAPGKSIKRMESYEDTLEQGGVDEHMFKRDRIMFDHQSDSSSNDEEEVLALPDNPRLDHRQIHGDDEVEDEEDEEEHGDERMGKKKRKDKKRVDVSTKGRYGKVQVSDESDGQDEVPNGDPSRDTDDSDQSESEEGWGRSYYSRPSTRKEKESQGVLDEKREEERELEEKEVKRLQRKARESLGEEDWGLDDLGGMGREEMDGDDKPIEEEKPAPPPVPETSDPVVILKHMELHDPLKLALARDYPLMLDRLERTAEGVGKMEEEKEGEGNLHKPLGWLHYQTLLTYTSTLTFYLHLISLPPSPSTPSLLPRVIARLVKLKAGVVMLDKMELDAAMDAPDWGDLDELDDLDELSDSDESDSFEGLDSFSSLDDESNEDDDEDEEGEKLTWLKGDLEDGELEDLLADADKSFLSASKKKVKNLKADKSSTTKPVKLAKFPKSKHKSESDNSTTEVFEKQKKSQVPKSSKSDVAVLEEPEFIPSLRSKRSNIFDDALGDPTSLLDADATDKERRKRSLAFHTSKIASTSARRTAARERRLGGDDDVPYRDRKAARDSVLKRGTGERLESGASEKERGRSKKHQREEDDGEGESDGYYELVKRRKEEKKVEKEIAHEEKRMEKFASLQDEITSGPRSVSRAIEKNRGLTPRRSKTGRNPRVKKRQAYEKAKRRVGSQRAVFKGGQASLGGDYKGEKSGISQVVKSRKF</sequence>
<feature type="compositionally biased region" description="Basic residues" evidence="4">
    <location>
        <begin position="1"/>
        <end position="10"/>
    </location>
</feature>
<feature type="domain" description="Sas10 C-terminal" evidence="5">
    <location>
        <begin position="647"/>
        <end position="722"/>
    </location>
</feature>
<feature type="compositionally biased region" description="Basic and acidic residues" evidence="4">
    <location>
        <begin position="164"/>
        <end position="200"/>
    </location>
</feature>
<feature type="region of interest" description="Disordered" evidence="4">
    <location>
        <begin position="358"/>
        <end position="409"/>
    </location>
</feature>
<protein>
    <recommendedName>
        <fullName evidence="5">Sas10 C-terminal domain-containing protein</fullName>
    </recommendedName>
</protein>
<feature type="compositionally biased region" description="Basic and acidic residues" evidence="4">
    <location>
        <begin position="621"/>
        <end position="637"/>
    </location>
</feature>
<dbReference type="STRING" id="5217.A0A4Q1BD85"/>
<keyword evidence="3" id="KW-0539">Nucleus</keyword>
<reference evidence="6 7" key="1">
    <citation type="submission" date="2016-06" db="EMBL/GenBank/DDBJ databases">
        <title>Evolution of pathogenesis and genome organization in the Tremellales.</title>
        <authorList>
            <person name="Cuomo C."/>
            <person name="Litvintseva A."/>
            <person name="Heitman J."/>
            <person name="Chen Y."/>
            <person name="Sun S."/>
            <person name="Springer D."/>
            <person name="Dromer F."/>
            <person name="Young S."/>
            <person name="Zeng Q."/>
            <person name="Chapman S."/>
            <person name="Gujja S."/>
            <person name="Saif S."/>
            <person name="Birren B."/>
        </authorList>
    </citation>
    <scope>NUCLEOTIDE SEQUENCE [LARGE SCALE GENOMIC DNA]</scope>
    <source>
        <strain evidence="6 7">ATCC 28783</strain>
    </source>
</reference>
<dbReference type="AlphaFoldDB" id="A0A4Q1BD85"/>
<dbReference type="InParanoid" id="A0A4Q1BD85"/>
<evidence type="ECO:0000256" key="1">
    <source>
        <dbReference type="ARBA" id="ARBA00004123"/>
    </source>
</evidence>
<dbReference type="PANTHER" id="PTHR13237:SF8">
    <property type="entry name" value="SOMETHING ABOUT SILENCING PROTEIN 10"/>
    <property type="match status" value="1"/>
</dbReference>
<evidence type="ECO:0000256" key="3">
    <source>
        <dbReference type="ARBA" id="ARBA00023242"/>
    </source>
</evidence>
<evidence type="ECO:0000313" key="7">
    <source>
        <dbReference type="Proteomes" id="UP000289152"/>
    </source>
</evidence>
<keyword evidence="7" id="KW-1185">Reference proteome</keyword>
<feature type="compositionally biased region" description="Acidic residues" evidence="4">
    <location>
        <begin position="358"/>
        <end position="380"/>
    </location>
</feature>
<evidence type="ECO:0000256" key="4">
    <source>
        <dbReference type="SAM" id="MobiDB-lite"/>
    </source>
</evidence>
<dbReference type="EMBL" id="SDIL01000121">
    <property type="protein sequence ID" value="RXK35804.1"/>
    <property type="molecule type" value="Genomic_DNA"/>
</dbReference>
<evidence type="ECO:0000313" key="6">
    <source>
        <dbReference type="EMBL" id="RXK35804.1"/>
    </source>
</evidence>
<feature type="compositionally biased region" description="Basic and acidic residues" evidence="4">
    <location>
        <begin position="72"/>
        <end position="82"/>
    </location>
</feature>
<feature type="region of interest" description="Disordered" evidence="4">
    <location>
        <begin position="435"/>
        <end position="722"/>
    </location>
</feature>
<dbReference type="PANTHER" id="PTHR13237">
    <property type="entry name" value="SOMETHING ABOUT SILENCING PROTEIN 10-RELATED"/>
    <property type="match status" value="1"/>
</dbReference>
<proteinExistence type="inferred from homology"/>
<dbReference type="GO" id="GO:0000462">
    <property type="term" value="P:maturation of SSU-rRNA from tricistronic rRNA transcript (SSU-rRNA, 5.8S rRNA, LSU-rRNA)"/>
    <property type="evidence" value="ECO:0007669"/>
    <property type="project" value="TreeGrafter"/>
</dbReference>
<evidence type="ECO:0000256" key="2">
    <source>
        <dbReference type="ARBA" id="ARBA00010979"/>
    </source>
</evidence>
<feature type="region of interest" description="Disordered" evidence="4">
    <location>
        <begin position="1"/>
        <end position="237"/>
    </location>
</feature>
<dbReference type="InterPro" id="IPR018972">
    <property type="entry name" value="Sas10_C_dom"/>
</dbReference>
<feature type="compositionally biased region" description="Basic and acidic residues" evidence="4">
    <location>
        <begin position="214"/>
        <end position="230"/>
    </location>
</feature>
<organism evidence="6 7">
    <name type="scientific">Tremella mesenterica</name>
    <name type="common">Jelly fungus</name>
    <dbReference type="NCBI Taxonomy" id="5217"/>
    <lineage>
        <taxon>Eukaryota</taxon>
        <taxon>Fungi</taxon>
        <taxon>Dikarya</taxon>
        <taxon>Basidiomycota</taxon>
        <taxon>Agaricomycotina</taxon>
        <taxon>Tremellomycetes</taxon>
        <taxon>Tremellales</taxon>
        <taxon>Tremellaceae</taxon>
        <taxon>Tremella</taxon>
    </lineage>
</organism>
<dbReference type="Pfam" id="PF09368">
    <property type="entry name" value="Sas10"/>
    <property type="match status" value="1"/>
</dbReference>
<dbReference type="Proteomes" id="UP000289152">
    <property type="component" value="Unassembled WGS sequence"/>
</dbReference>
<feature type="compositionally biased region" description="Basic and acidic residues" evidence="4">
    <location>
        <begin position="549"/>
        <end position="591"/>
    </location>
</feature>
<comment type="similarity">
    <text evidence="2">Belongs to the SAS10 family.</text>
</comment>
<accession>A0A4Q1BD85</accession>
<dbReference type="VEuPathDB" id="FungiDB:TREMEDRAFT_69614"/>
<name>A0A4Q1BD85_TREME</name>
<feature type="compositionally biased region" description="Basic residues" evidence="4">
    <location>
        <begin position="663"/>
        <end position="689"/>
    </location>
</feature>
<gene>
    <name evidence="6" type="ORF">M231_06943</name>
</gene>
<feature type="compositionally biased region" description="Acidic residues" evidence="4">
    <location>
        <begin position="601"/>
        <end position="610"/>
    </location>
</feature>
<feature type="compositionally biased region" description="Acidic residues" evidence="4">
    <location>
        <begin position="143"/>
        <end position="152"/>
    </location>
</feature>
<dbReference type="OrthoDB" id="1924577at2759"/>
<feature type="compositionally biased region" description="Basic and acidic residues" evidence="4">
    <location>
        <begin position="39"/>
        <end position="55"/>
    </location>
</feature>
<feature type="compositionally biased region" description="Acidic residues" evidence="4">
    <location>
        <begin position="83"/>
        <end position="94"/>
    </location>
</feature>
<evidence type="ECO:0000259" key="5">
    <source>
        <dbReference type="Pfam" id="PF09368"/>
    </source>
</evidence>
<dbReference type="GO" id="GO:0032040">
    <property type="term" value="C:small-subunit processome"/>
    <property type="evidence" value="ECO:0007669"/>
    <property type="project" value="TreeGrafter"/>
</dbReference>
<comment type="subcellular location">
    <subcellularLocation>
        <location evidence="1">Nucleus</location>
    </subcellularLocation>
</comment>
<dbReference type="FunCoup" id="A0A4Q1BD85">
    <property type="interactions" value="133"/>
</dbReference>
<feature type="compositionally biased region" description="Acidic residues" evidence="4">
    <location>
        <begin position="388"/>
        <end position="402"/>
    </location>
</feature>
<comment type="caution">
    <text evidence="6">The sequence shown here is derived from an EMBL/GenBank/DDBJ whole genome shotgun (WGS) entry which is preliminary data.</text>
</comment>
<feature type="compositionally biased region" description="Polar residues" evidence="4">
    <location>
        <begin position="712"/>
        <end position="722"/>
    </location>
</feature>